<feature type="region of interest" description="Disordered" evidence="4">
    <location>
        <begin position="1"/>
        <end position="32"/>
    </location>
</feature>
<evidence type="ECO:0000256" key="3">
    <source>
        <dbReference type="ARBA" id="ARBA00038335"/>
    </source>
</evidence>
<organism evidence="6 7">
    <name type="scientific">Collybia nuda</name>
    <dbReference type="NCBI Taxonomy" id="64659"/>
    <lineage>
        <taxon>Eukaryota</taxon>
        <taxon>Fungi</taxon>
        <taxon>Dikarya</taxon>
        <taxon>Basidiomycota</taxon>
        <taxon>Agaricomycotina</taxon>
        <taxon>Agaricomycetes</taxon>
        <taxon>Agaricomycetidae</taxon>
        <taxon>Agaricales</taxon>
        <taxon>Tricholomatineae</taxon>
        <taxon>Clitocybaceae</taxon>
        <taxon>Collybia</taxon>
    </lineage>
</organism>
<comment type="similarity">
    <text evidence="3">Belongs to the UTP5 family.</text>
</comment>
<dbReference type="SUPFAM" id="SSF50978">
    <property type="entry name" value="WD40 repeat-like"/>
    <property type="match status" value="1"/>
</dbReference>
<dbReference type="PANTHER" id="PTHR44267:SF1">
    <property type="entry name" value="WD REPEAT-CONTAINING PROTEIN 43"/>
    <property type="match status" value="1"/>
</dbReference>
<dbReference type="InterPro" id="IPR052414">
    <property type="entry name" value="U3_snoRNA-assoc_WDR"/>
</dbReference>
<feature type="region of interest" description="Disordered" evidence="4">
    <location>
        <begin position="677"/>
        <end position="754"/>
    </location>
</feature>
<dbReference type="PROSITE" id="PS00678">
    <property type="entry name" value="WD_REPEATS_1"/>
    <property type="match status" value="1"/>
</dbReference>
<dbReference type="Pfam" id="PF04003">
    <property type="entry name" value="Utp12"/>
    <property type="match status" value="1"/>
</dbReference>
<dbReference type="InterPro" id="IPR036322">
    <property type="entry name" value="WD40_repeat_dom_sf"/>
</dbReference>
<feature type="domain" description="Small-subunit processome Utp12" evidence="5">
    <location>
        <begin position="529"/>
        <end position="646"/>
    </location>
</feature>
<dbReference type="GO" id="GO:0000462">
    <property type="term" value="P:maturation of SSU-rRNA from tricistronic rRNA transcript (SSU-rRNA, 5.8S rRNA, LSU-rRNA)"/>
    <property type="evidence" value="ECO:0007669"/>
    <property type="project" value="TreeGrafter"/>
</dbReference>
<name>A0A9P5XW05_9AGAR</name>
<feature type="region of interest" description="Disordered" evidence="4">
    <location>
        <begin position="482"/>
        <end position="501"/>
    </location>
</feature>
<protein>
    <submittedName>
        <fullName evidence="6">WD40-repeat-containing domain protein</fullName>
    </submittedName>
</protein>
<feature type="compositionally biased region" description="Basic residues" evidence="4">
    <location>
        <begin position="1"/>
        <end position="12"/>
    </location>
</feature>
<feature type="compositionally biased region" description="Acidic residues" evidence="4">
    <location>
        <begin position="739"/>
        <end position="754"/>
    </location>
</feature>
<dbReference type="InterPro" id="IPR007148">
    <property type="entry name" value="SSU_processome_Utp12"/>
</dbReference>
<dbReference type="InterPro" id="IPR019775">
    <property type="entry name" value="WD40_repeat_CS"/>
</dbReference>
<comment type="caution">
    <text evidence="6">The sequence shown here is derived from an EMBL/GenBank/DDBJ whole genome shotgun (WGS) entry which is preliminary data.</text>
</comment>
<evidence type="ECO:0000259" key="5">
    <source>
        <dbReference type="Pfam" id="PF04003"/>
    </source>
</evidence>
<dbReference type="InterPro" id="IPR015943">
    <property type="entry name" value="WD40/YVTN_repeat-like_dom_sf"/>
</dbReference>
<dbReference type="PANTHER" id="PTHR44267">
    <property type="entry name" value="WD REPEAT-CONTAINING PROTEIN 43"/>
    <property type="match status" value="1"/>
</dbReference>
<sequence>MSSTNKPKKGRTKPPQGRPVSSSAISQPSVEDASHLTTLSSFSPSGAHFALLSLAVDKHRLRVYNTSTGKSVAEQNPDSARVSALTWGTFILPEGHDIPFNDVGPSPSKKKRKKRNSLVTDVPQIKGIEVVVLGLSDGTILIFSPTHDRTLRTLSYSTSTAEILSVAATQSPEGFSLIWASSADGTIRLWNANKNNELGSWKTDDRIPYASMAARPMDQDYTDLLVAHHGIRLPTQLASFTGHATTIKTLQWDASQIPSTRFLSLAEADRFLYIWEVSEGSSTEGKPIASIPLDSDARRFSLSNPQRSSMTERQTLLTLSASGKIMLLPIPRELSPSLSSNQTQHKIPTLLPRSNITISSKNSDRARVIDVTFSEGDEGSIQVATIVGGVHPVFNVIRYLDASGEFIKDITIEGALEEATTKPIAAIATRRYAESSSLTVGSGVELGQDEEMDDFAARNIEGDLDVDLAELSLGQRLTAISGVDTRPSSDSDNEALKERETLQKTPNEVTIVPTNSLTRTLIQALHSSDSRLLETCLAHSDQALIRNTVRRLPPQLAVPLITACVERLGRGARAGNIKGGGGGASSQRGTGLIMWVKITLAVHSGHLMTIPDLVARLSGLHATLTSRLNLQESLLSLGGRLDMVLSQIEMRSSITPAPLALRKNTSSSKLEKKVVRYIEGESEGDTDGDEQMEVEVESGDEEGSVEDVELGGESDEDDETSGDDDEGDDSEGPTMNGFIDDEADEYSEEEDESE</sequence>
<proteinExistence type="inferred from homology"/>
<evidence type="ECO:0000313" key="7">
    <source>
        <dbReference type="Proteomes" id="UP000807353"/>
    </source>
</evidence>
<dbReference type="GO" id="GO:0032040">
    <property type="term" value="C:small-subunit processome"/>
    <property type="evidence" value="ECO:0007669"/>
    <property type="project" value="UniProtKB-ARBA"/>
</dbReference>
<dbReference type="OrthoDB" id="30195at2759"/>
<evidence type="ECO:0000256" key="1">
    <source>
        <dbReference type="ARBA" id="ARBA00004123"/>
    </source>
</evidence>
<feature type="compositionally biased region" description="Acidic residues" evidence="4">
    <location>
        <begin position="680"/>
        <end position="731"/>
    </location>
</feature>
<comment type="subcellular location">
    <subcellularLocation>
        <location evidence="1">Nucleus</location>
    </subcellularLocation>
</comment>
<dbReference type="Gene3D" id="2.130.10.10">
    <property type="entry name" value="YVTN repeat-like/Quinoprotein amine dehydrogenase"/>
    <property type="match status" value="1"/>
</dbReference>
<dbReference type="EMBL" id="MU150332">
    <property type="protein sequence ID" value="KAF9458762.1"/>
    <property type="molecule type" value="Genomic_DNA"/>
</dbReference>
<feature type="compositionally biased region" description="Polar residues" evidence="4">
    <location>
        <begin position="19"/>
        <end position="32"/>
    </location>
</feature>
<feature type="region of interest" description="Disordered" evidence="4">
    <location>
        <begin position="98"/>
        <end position="117"/>
    </location>
</feature>
<keyword evidence="2" id="KW-0539">Nucleus</keyword>
<evidence type="ECO:0000256" key="4">
    <source>
        <dbReference type="SAM" id="MobiDB-lite"/>
    </source>
</evidence>
<keyword evidence="7" id="KW-1185">Reference proteome</keyword>
<evidence type="ECO:0000256" key="2">
    <source>
        <dbReference type="ARBA" id="ARBA00023242"/>
    </source>
</evidence>
<gene>
    <name evidence="6" type="ORF">BDZ94DRAFT_1269981</name>
</gene>
<dbReference type="Proteomes" id="UP000807353">
    <property type="component" value="Unassembled WGS sequence"/>
</dbReference>
<reference evidence="6" key="1">
    <citation type="submission" date="2020-11" db="EMBL/GenBank/DDBJ databases">
        <authorList>
            <consortium name="DOE Joint Genome Institute"/>
            <person name="Ahrendt S."/>
            <person name="Riley R."/>
            <person name="Andreopoulos W."/>
            <person name="Labutti K."/>
            <person name="Pangilinan J."/>
            <person name="Ruiz-Duenas F.J."/>
            <person name="Barrasa J.M."/>
            <person name="Sanchez-Garcia M."/>
            <person name="Camarero S."/>
            <person name="Miyauchi S."/>
            <person name="Serrano A."/>
            <person name="Linde D."/>
            <person name="Babiker R."/>
            <person name="Drula E."/>
            <person name="Ayuso-Fernandez I."/>
            <person name="Pacheco R."/>
            <person name="Padilla G."/>
            <person name="Ferreira P."/>
            <person name="Barriuso J."/>
            <person name="Kellner H."/>
            <person name="Castanera R."/>
            <person name="Alfaro M."/>
            <person name="Ramirez L."/>
            <person name="Pisabarro A.G."/>
            <person name="Kuo A."/>
            <person name="Tritt A."/>
            <person name="Lipzen A."/>
            <person name="He G."/>
            <person name="Yan M."/>
            <person name="Ng V."/>
            <person name="Cullen D."/>
            <person name="Martin F."/>
            <person name="Rosso M.-N."/>
            <person name="Henrissat B."/>
            <person name="Hibbett D."/>
            <person name="Martinez A.T."/>
            <person name="Grigoriev I.V."/>
        </authorList>
    </citation>
    <scope>NUCLEOTIDE SEQUENCE</scope>
    <source>
        <strain evidence="6">CBS 247.69</strain>
    </source>
</reference>
<dbReference type="AlphaFoldDB" id="A0A9P5XW05"/>
<evidence type="ECO:0000313" key="6">
    <source>
        <dbReference type="EMBL" id="KAF9458762.1"/>
    </source>
</evidence>
<accession>A0A9P5XW05</accession>